<dbReference type="SUPFAM" id="SSF46785">
    <property type="entry name" value="Winged helix' DNA-binding domain"/>
    <property type="match status" value="1"/>
</dbReference>
<name>A0A250DU67_9BURK</name>
<dbReference type="NCBIfam" id="NF009710">
    <property type="entry name" value="PRK13239.1"/>
    <property type="match status" value="1"/>
</dbReference>
<evidence type="ECO:0000256" key="9">
    <source>
        <dbReference type="ARBA" id="ARBA00031271"/>
    </source>
</evidence>
<evidence type="ECO:0000256" key="6">
    <source>
        <dbReference type="ARBA" id="ARBA00022914"/>
    </source>
</evidence>
<evidence type="ECO:0000256" key="1">
    <source>
        <dbReference type="ARBA" id="ARBA00000165"/>
    </source>
</evidence>
<dbReference type="Proteomes" id="UP000217154">
    <property type="component" value="Chromosome"/>
</dbReference>
<dbReference type="Pfam" id="PF12324">
    <property type="entry name" value="HTH_15"/>
    <property type="match status" value="1"/>
</dbReference>
<dbReference type="PIRSF" id="PIRSF001458">
    <property type="entry name" value="MerB"/>
    <property type="match status" value="1"/>
</dbReference>
<organism evidence="11 12">
    <name type="scientific">Variovorax boronicumulans</name>
    <dbReference type="NCBI Taxonomy" id="436515"/>
    <lineage>
        <taxon>Bacteria</taxon>
        <taxon>Pseudomonadati</taxon>
        <taxon>Pseudomonadota</taxon>
        <taxon>Betaproteobacteria</taxon>
        <taxon>Burkholderiales</taxon>
        <taxon>Comamonadaceae</taxon>
        <taxon>Variovorax</taxon>
    </lineage>
</organism>
<dbReference type="GO" id="GO:0018836">
    <property type="term" value="F:alkylmercury lyase activity"/>
    <property type="evidence" value="ECO:0007669"/>
    <property type="project" value="UniProtKB-EC"/>
</dbReference>
<evidence type="ECO:0000256" key="4">
    <source>
        <dbReference type="ARBA" id="ARBA00018180"/>
    </source>
</evidence>
<dbReference type="EC" id="4.99.1.2" evidence="3"/>
<dbReference type="GO" id="GO:0046689">
    <property type="term" value="P:response to mercury ion"/>
    <property type="evidence" value="ECO:0007669"/>
    <property type="project" value="UniProtKB-KW"/>
</dbReference>
<reference evidence="11 12" key="1">
    <citation type="submission" date="2017-09" db="EMBL/GenBank/DDBJ databases">
        <title>The diverse metabolic capabilities of V. boronicumulans make it an excellent choice for continued studies on novel biodegradation.</title>
        <authorList>
            <person name="Sun S."/>
        </authorList>
    </citation>
    <scope>NUCLEOTIDE SEQUENCE [LARGE SCALE GENOMIC DNA]</scope>
    <source>
        <strain evidence="11 12">J1</strain>
    </source>
</reference>
<dbReference type="InterPro" id="IPR004927">
    <property type="entry name" value="MerB"/>
</dbReference>
<keyword evidence="7 11" id="KW-0456">Lyase</keyword>
<proteinExistence type="inferred from homology"/>
<evidence type="ECO:0000313" key="12">
    <source>
        <dbReference type="Proteomes" id="UP000217154"/>
    </source>
</evidence>
<dbReference type="Pfam" id="PF03243">
    <property type="entry name" value="MerB"/>
    <property type="match status" value="1"/>
</dbReference>
<gene>
    <name evidence="11" type="ORF">CKY39_25245</name>
</gene>
<keyword evidence="6" id="KW-0476">Mercury</keyword>
<dbReference type="SUPFAM" id="SSF160387">
    <property type="entry name" value="NosL/MerB-like"/>
    <property type="match status" value="1"/>
</dbReference>
<dbReference type="PRINTS" id="PR01699">
    <property type="entry name" value="ORGNOHGLYASE"/>
</dbReference>
<keyword evidence="5" id="KW-0475">Mercuric resistance</keyword>
<sequence length="211" mass="22594">MTDKSDFAALIIDGLSGGSRLEAFAPVFSTLLRELAKGSPVPVRVLAEASGRSLDQVDAVLRRAPDIEYDPAGNIVGYGITLRQTLHAFEVEGRELFTWCALDTLMFPAIIGKAAQVRSLCPETGMPVSLTVAPHDLCVVEPADAAVSFAVPQAGIRQSFCCQVHFFASRADGDRWALRHPEVEVVSVEAAFSLGQKIARRLAQGTVAGSR</sequence>
<dbReference type="InterPro" id="IPR024259">
    <property type="entry name" value="MerB_HTH_dom"/>
</dbReference>
<dbReference type="NCBIfam" id="NF033555">
    <property type="entry name" value="lyase_MerB"/>
    <property type="match status" value="1"/>
</dbReference>
<comment type="similarity">
    <text evidence="2">Belongs to the MerB family.</text>
</comment>
<evidence type="ECO:0000313" key="11">
    <source>
        <dbReference type="EMBL" id="ATA57906.1"/>
    </source>
</evidence>
<evidence type="ECO:0000256" key="7">
    <source>
        <dbReference type="ARBA" id="ARBA00023239"/>
    </source>
</evidence>
<comment type="function">
    <text evidence="8">Cleaves the carbon-mercury bond of organomercurials such as phenylmercuric acetate. One product is Hg(2+), which is subsequently detoxified by the mercuric reductase.</text>
</comment>
<dbReference type="Gene3D" id="3.30.450.410">
    <property type="match status" value="1"/>
</dbReference>
<dbReference type="KEGG" id="vbo:CKY39_25245"/>
<evidence type="ECO:0000259" key="10">
    <source>
        <dbReference type="Pfam" id="PF12324"/>
    </source>
</evidence>
<protein>
    <recommendedName>
        <fullName evidence="4">Alkylmercury lyase</fullName>
        <ecNumber evidence="3">4.99.1.2</ecNumber>
    </recommendedName>
    <alternativeName>
        <fullName evidence="9">Organomercurial lyase</fullName>
    </alternativeName>
</protein>
<dbReference type="EMBL" id="CP023284">
    <property type="protein sequence ID" value="ATA57906.1"/>
    <property type="molecule type" value="Genomic_DNA"/>
</dbReference>
<dbReference type="AlphaFoldDB" id="A0A250DU67"/>
<evidence type="ECO:0000256" key="5">
    <source>
        <dbReference type="ARBA" id="ARBA00022466"/>
    </source>
</evidence>
<evidence type="ECO:0000256" key="8">
    <source>
        <dbReference type="ARBA" id="ARBA00025326"/>
    </source>
</evidence>
<evidence type="ECO:0000256" key="2">
    <source>
        <dbReference type="ARBA" id="ARBA00009443"/>
    </source>
</evidence>
<feature type="domain" description="Alkylmercury lyase helix-turn-helix" evidence="10">
    <location>
        <begin position="13"/>
        <end position="79"/>
    </location>
</feature>
<dbReference type="InterPro" id="IPR036390">
    <property type="entry name" value="WH_DNA-bd_sf"/>
</dbReference>
<accession>A0A250DU67</accession>
<dbReference type="InterPro" id="IPR053717">
    <property type="entry name" value="MerB_lyase_sf"/>
</dbReference>
<comment type="catalytic activity">
    <reaction evidence="1">
        <text>an alkylmercury + H(+) = an alkane + Hg(2+)</text>
        <dbReference type="Rhea" id="RHEA:18777"/>
        <dbReference type="ChEBI" id="CHEBI:15378"/>
        <dbReference type="ChEBI" id="CHEBI:16793"/>
        <dbReference type="ChEBI" id="CHEBI:18310"/>
        <dbReference type="ChEBI" id="CHEBI:83725"/>
        <dbReference type="EC" id="4.99.1.2"/>
    </reaction>
</comment>
<evidence type="ECO:0000256" key="3">
    <source>
        <dbReference type="ARBA" id="ARBA00013237"/>
    </source>
</evidence>